<dbReference type="Proteomes" id="UP000191342">
    <property type="component" value="Unassembled WGS sequence"/>
</dbReference>
<dbReference type="EMBL" id="MLQL01000075">
    <property type="protein sequence ID" value="OQE11245.1"/>
    <property type="molecule type" value="Genomic_DNA"/>
</dbReference>
<comment type="caution">
    <text evidence="2">The sequence shown here is derived from an EMBL/GenBank/DDBJ whole genome shotgun (WGS) entry which is preliminary data.</text>
</comment>
<proteinExistence type="predicted"/>
<evidence type="ECO:0000313" key="3">
    <source>
        <dbReference type="Proteomes" id="UP000191342"/>
    </source>
</evidence>
<name>A0A1V6SB16_9EURO</name>
<accession>A0A1V6SB16</accession>
<evidence type="ECO:0000313" key="2">
    <source>
        <dbReference type="EMBL" id="OQE11245.1"/>
    </source>
</evidence>
<dbReference type="AlphaFoldDB" id="A0A1V6SB16"/>
<keyword evidence="3" id="KW-1185">Reference proteome</keyword>
<organism evidence="2 3">
    <name type="scientific">Penicillium flavigenum</name>
    <dbReference type="NCBI Taxonomy" id="254877"/>
    <lineage>
        <taxon>Eukaryota</taxon>
        <taxon>Fungi</taxon>
        <taxon>Dikarya</taxon>
        <taxon>Ascomycota</taxon>
        <taxon>Pezizomycotina</taxon>
        <taxon>Eurotiomycetes</taxon>
        <taxon>Eurotiomycetidae</taxon>
        <taxon>Eurotiales</taxon>
        <taxon>Aspergillaceae</taxon>
        <taxon>Penicillium</taxon>
    </lineage>
</organism>
<reference evidence="3" key="1">
    <citation type="journal article" date="2017" name="Nat. Microbiol.">
        <title>Global analysis of biosynthetic gene clusters reveals vast potential of secondary metabolite production in Penicillium species.</title>
        <authorList>
            <person name="Nielsen J.C."/>
            <person name="Grijseels S."/>
            <person name="Prigent S."/>
            <person name="Ji B."/>
            <person name="Dainat J."/>
            <person name="Nielsen K.F."/>
            <person name="Frisvad J.C."/>
            <person name="Workman M."/>
            <person name="Nielsen J."/>
        </authorList>
    </citation>
    <scope>NUCLEOTIDE SEQUENCE [LARGE SCALE GENOMIC DNA]</scope>
    <source>
        <strain evidence="3">IBT 14082</strain>
    </source>
</reference>
<gene>
    <name evidence="2" type="ORF">PENFLA_c075G10820</name>
</gene>
<evidence type="ECO:0000256" key="1">
    <source>
        <dbReference type="SAM" id="MobiDB-lite"/>
    </source>
</evidence>
<sequence>MSTTLPWDPFLVSLRIVNLTIQALRYCQRIPLREMWYRQRQAEQVVQQWYEAAVRNQARRLTGAGNTDRTPHGRRQDSPVPLSNSPGPVQSINPFVTAAMLCTNSVPWHISPAQPAILTSVTNIWAGFRD</sequence>
<protein>
    <submittedName>
        <fullName evidence="2">Uncharacterized protein</fullName>
    </submittedName>
</protein>
<dbReference type="OrthoDB" id="4239985at2759"/>
<feature type="region of interest" description="Disordered" evidence="1">
    <location>
        <begin position="60"/>
        <end position="87"/>
    </location>
</feature>